<keyword evidence="3" id="KW-1185">Reference proteome</keyword>
<evidence type="ECO:0000313" key="2">
    <source>
        <dbReference type="EMBL" id="MFB9207602.1"/>
    </source>
</evidence>
<proteinExistence type="predicted"/>
<comment type="caution">
    <text evidence="2">The sequence shown here is derived from an EMBL/GenBank/DDBJ whole genome shotgun (WGS) entry which is preliminary data.</text>
</comment>
<feature type="region of interest" description="Disordered" evidence="1">
    <location>
        <begin position="115"/>
        <end position="134"/>
    </location>
</feature>
<dbReference type="RefSeq" id="WP_229825232.1">
    <property type="nucleotide sequence ID" value="NZ_BMRC01000060.1"/>
</dbReference>
<sequence length="401" mass="45680">MTIETTGGLLIAVALRDDLRRDPQRYWPRRDDELRRRRKRVEWLFGPHVTLARQMIKRTGYAFTVTCRNDGLHRTVQVGLKEGGKIPVWVDLTDCKIDDKGHLWTPPLAEMLRRRAPRSKEPVEQSPPPAVKEQPRTVARITGFPLSVNLLTVLPRAADGQTIEADITCPVAELPTEVVQVKLPDVVRGLSVGRPYQVVGPALSIAESRPDSNDLTWTIHAQALSPLFLDESETEAVEERLPKLPDWNKVMAMLVKLKQARISSDDRTSARLRAEIERLIPQLTQRQQIQARKQLDMDTEVRGPKVAPESAKKRRTSVSQARAAKRAKAAEEVHRNQASILFEMIKRAESQGRRREAKALYEVLRRFLDGLPADEYREQRDRLARCRRHLSSTAARRLNGL</sequence>
<dbReference type="EMBL" id="JBHMEI010000062">
    <property type="protein sequence ID" value="MFB9207602.1"/>
    <property type="molecule type" value="Genomic_DNA"/>
</dbReference>
<gene>
    <name evidence="2" type="ORF">ACFFV7_40915</name>
</gene>
<feature type="compositionally biased region" description="Basic and acidic residues" evidence="1">
    <location>
        <begin position="293"/>
        <end position="303"/>
    </location>
</feature>
<evidence type="ECO:0000313" key="3">
    <source>
        <dbReference type="Proteomes" id="UP001589647"/>
    </source>
</evidence>
<reference evidence="2 3" key="1">
    <citation type="submission" date="2024-09" db="EMBL/GenBank/DDBJ databases">
        <authorList>
            <person name="Sun Q."/>
            <person name="Mori K."/>
        </authorList>
    </citation>
    <scope>NUCLEOTIDE SEQUENCE [LARGE SCALE GENOMIC DNA]</scope>
    <source>
        <strain evidence="2 3">CCM 3426</strain>
    </source>
</reference>
<evidence type="ECO:0000256" key="1">
    <source>
        <dbReference type="SAM" id="MobiDB-lite"/>
    </source>
</evidence>
<name>A0ABV5ISR8_9ACTN</name>
<accession>A0ABV5ISR8</accession>
<feature type="region of interest" description="Disordered" evidence="1">
    <location>
        <begin position="292"/>
        <end position="318"/>
    </location>
</feature>
<dbReference type="Proteomes" id="UP001589647">
    <property type="component" value="Unassembled WGS sequence"/>
</dbReference>
<organism evidence="2 3">
    <name type="scientific">Nonomuraea spiralis</name>
    <dbReference type="NCBI Taxonomy" id="46182"/>
    <lineage>
        <taxon>Bacteria</taxon>
        <taxon>Bacillati</taxon>
        <taxon>Actinomycetota</taxon>
        <taxon>Actinomycetes</taxon>
        <taxon>Streptosporangiales</taxon>
        <taxon>Streptosporangiaceae</taxon>
        <taxon>Nonomuraea</taxon>
    </lineage>
</organism>
<protein>
    <submittedName>
        <fullName evidence="2">Uncharacterized protein</fullName>
    </submittedName>
</protein>